<comment type="catalytic activity">
    <reaction evidence="7">
        <text>2'-deoxyribonucleotide-(2'-deoxyribose 5'-phosphate)-2'-deoxyribonucleotide-DNA = a 3'-end 2'-deoxyribonucleotide-(2,3-dehydro-2,3-deoxyribose 5'-phosphate)-DNA + a 5'-end 5'-phospho-2'-deoxyribonucleoside-DNA + H(+)</text>
        <dbReference type="Rhea" id="RHEA:66592"/>
        <dbReference type="Rhea" id="RHEA-COMP:13180"/>
        <dbReference type="Rhea" id="RHEA-COMP:16897"/>
        <dbReference type="Rhea" id="RHEA-COMP:17067"/>
        <dbReference type="ChEBI" id="CHEBI:15378"/>
        <dbReference type="ChEBI" id="CHEBI:136412"/>
        <dbReference type="ChEBI" id="CHEBI:157695"/>
        <dbReference type="ChEBI" id="CHEBI:167181"/>
        <dbReference type="EC" id="4.2.99.18"/>
    </reaction>
</comment>
<proteinExistence type="inferred from homology"/>
<gene>
    <name evidence="7" type="primary">ogg</name>
    <name evidence="9" type="ORF">JYK00_08495</name>
</gene>
<feature type="site" description="Important for guanine/8-oxoguanine distinction" evidence="7">
    <location>
        <position position="210"/>
    </location>
</feature>
<dbReference type="GO" id="GO:0016829">
    <property type="term" value="F:lyase activity"/>
    <property type="evidence" value="ECO:0007669"/>
    <property type="project" value="UniProtKB-KW"/>
</dbReference>
<dbReference type="InterPro" id="IPR011257">
    <property type="entry name" value="DNA_glycosylase"/>
</dbReference>
<feature type="active site" evidence="7">
    <location>
        <position position="150"/>
    </location>
</feature>
<dbReference type="PIRSF" id="PIRSF005954">
    <property type="entry name" value="Thrmst_ogg"/>
    <property type="match status" value="1"/>
</dbReference>
<dbReference type="Pfam" id="PF22175">
    <property type="entry name" value="Ogg-HhH"/>
    <property type="match status" value="1"/>
</dbReference>
<dbReference type="Gene3D" id="1.10.340.30">
    <property type="entry name" value="Hypothetical protein, domain 2"/>
    <property type="match status" value="1"/>
</dbReference>
<evidence type="ECO:0000256" key="5">
    <source>
        <dbReference type="ARBA" id="ARBA00023268"/>
    </source>
</evidence>
<keyword evidence="2 7" id="KW-0378">Hydrolase</keyword>
<evidence type="ECO:0000256" key="3">
    <source>
        <dbReference type="ARBA" id="ARBA00023204"/>
    </source>
</evidence>
<organism evidence="9 10">
    <name type="scientific">Thermosipho ferrireducens</name>
    <dbReference type="NCBI Taxonomy" id="2571116"/>
    <lineage>
        <taxon>Bacteria</taxon>
        <taxon>Thermotogati</taxon>
        <taxon>Thermotogota</taxon>
        <taxon>Thermotogae</taxon>
        <taxon>Thermotogales</taxon>
        <taxon>Fervidobacteriaceae</taxon>
        <taxon>Thermosipho</taxon>
    </lineage>
</organism>
<keyword evidence="6 7" id="KW-0326">Glycosidase</keyword>
<dbReference type="EC" id="4.2.99.18" evidence="7"/>
<evidence type="ECO:0000256" key="1">
    <source>
        <dbReference type="ARBA" id="ARBA00022763"/>
    </source>
</evidence>
<dbReference type="RefSeq" id="WP_207566476.1">
    <property type="nucleotide sequence ID" value="NZ_CP071446.1"/>
</dbReference>
<evidence type="ECO:0000256" key="2">
    <source>
        <dbReference type="ARBA" id="ARBA00022801"/>
    </source>
</evidence>
<keyword evidence="3 7" id="KW-0234">DNA repair</keyword>
<comment type="function">
    <text evidence="7">Catalyzes the excision of an oxidatively damaged form of guanine (7,8-dihydro-8-oxoguanine = 8-oxoG) from DNA. Also cleaves the DNA backbone at apurinic/apyrimidinic sites (AP sites).</text>
</comment>
<comment type="similarity">
    <text evidence="7">Belongs to the type-2 OGG1 family.</text>
</comment>
<keyword evidence="5 7" id="KW-0511">Multifunctional enzyme</keyword>
<dbReference type="Gene3D" id="1.10.1670.10">
    <property type="entry name" value="Helix-hairpin-Helix base-excision DNA repair enzymes (C-terminal)"/>
    <property type="match status" value="1"/>
</dbReference>
<dbReference type="SMART" id="SM00478">
    <property type="entry name" value="ENDO3c"/>
    <property type="match status" value="1"/>
</dbReference>
<dbReference type="InterPro" id="IPR023170">
    <property type="entry name" value="HhH_base_excis_C"/>
</dbReference>
<dbReference type="HAMAP" id="MF_00241">
    <property type="entry name" value="Ogg"/>
    <property type="match status" value="1"/>
</dbReference>
<reference evidence="9 10" key="1">
    <citation type="submission" date="2021-03" db="EMBL/GenBank/DDBJ databases">
        <title>Thermosipho ferrireducens sp.nov., an anaerobic thermophilic iron-reducing bacterium isolated from a deep-sea hydrothermal sulfide deposits.</title>
        <authorList>
            <person name="Zeng X."/>
            <person name="Chen Y."/>
            <person name="Shao Z."/>
        </authorList>
    </citation>
    <scope>NUCLEOTIDE SEQUENCE [LARGE SCALE GENOMIC DNA]</scope>
    <source>
        <strain evidence="9 10">JL129W03</strain>
    </source>
</reference>
<keyword evidence="10" id="KW-1185">Reference proteome</keyword>
<evidence type="ECO:0000313" key="9">
    <source>
        <dbReference type="EMBL" id="QTA37752.1"/>
    </source>
</evidence>
<dbReference type="NCBIfam" id="NF002305">
    <property type="entry name" value="PRK01229.1"/>
    <property type="match status" value="1"/>
</dbReference>
<dbReference type="CDD" id="cd00056">
    <property type="entry name" value="ENDO3c"/>
    <property type="match status" value="1"/>
</dbReference>
<accession>A0ABX7S5E3</accession>
<evidence type="ECO:0000256" key="4">
    <source>
        <dbReference type="ARBA" id="ARBA00023239"/>
    </source>
</evidence>
<evidence type="ECO:0000313" key="10">
    <source>
        <dbReference type="Proteomes" id="UP000671862"/>
    </source>
</evidence>
<dbReference type="EMBL" id="CP071446">
    <property type="protein sequence ID" value="QTA37752.1"/>
    <property type="molecule type" value="Genomic_DNA"/>
</dbReference>
<dbReference type="SUPFAM" id="SSF48150">
    <property type="entry name" value="DNA-glycosylase"/>
    <property type="match status" value="1"/>
</dbReference>
<dbReference type="EC" id="3.2.2.-" evidence="7"/>
<dbReference type="InterPro" id="IPR012092">
    <property type="entry name" value="DNA_glyclase/AP_lyase_Ogg"/>
</dbReference>
<feature type="active site" evidence="7">
    <location>
        <position position="132"/>
    </location>
</feature>
<keyword evidence="1 7" id="KW-0227">DNA damage</keyword>
<evidence type="ECO:0000256" key="6">
    <source>
        <dbReference type="ARBA" id="ARBA00023295"/>
    </source>
</evidence>
<keyword evidence="4 7" id="KW-0456">Lyase</keyword>
<evidence type="ECO:0000256" key="7">
    <source>
        <dbReference type="HAMAP-Rule" id="MF_00241"/>
    </source>
</evidence>
<dbReference type="Proteomes" id="UP000671862">
    <property type="component" value="Chromosome"/>
</dbReference>
<feature type="domain" description="HhH-GPD" evidence="8">
    <location>
        <begin position="50"/>
        <end position="205"/>
    </location>
</feature>
<sequence length="210" mass="24437">MDGVGLFSQEIESIFDKAKPLVEERWAEFEILGKKGSEEDLFLELSFCVLTANWTARGGIKAQKEIGSGFIRFSEEELEEALRKVGHRFPKARAKYIVENRWIIGKLRKIINLPLFEAREFLVKNVMGIGWKEASHFLRNAGFCDIAILDKHILKLMKKFRLINEIPKGWSKKKYLMYEEKLRGVSNKLGECLGKLDLYLWYYVKGQVDK</sequence>
<name>A0ABX7S5E3_9BACT</name>
<dbReference type="InterPro" id="IPR003265">
    <property type="entry name" value="HhH-GPD_domain"/>
</dbReference>
<evidence type="ECO:0000259" key="8">
    <source>
        <dbReference type="SMART" id="SM00478"/>
    </source>
</evidence>
<protein>
    <recommendedName>
        <fullName evidence="7">8-oxoguanine DNA glycosylase/AP lyase</fullName>
    </recommendedName>
    <domain>
        <recommendedName>
            <fullName evidence="7">8-oxoguanine DNA glycosylase</fullName>
            <shortName evidence="7">8-oxoG DNA glycosylase</shortName>
            <ecNumber evidence="7">3.2.2.-</ecNumber>
        </recommendedName>
    </domain>
    <domain>
        <recommendedName>
            <fullName evidence="7">DNA-(apurinic or apyrimidinic site) lyase</fullName>
            <shortName evidence="7">AP lyase</shortName>
            <ecNumber evidence="7">4.2.99.18</ecNumber>
        </recommendedName>
    </domain>
</protein>